<comment type="caution">
    <text evidence="12">The sequence shown here is derived from an EMBL/GenBank/DDBJ whole genome shotgun (WGS) entry which is preliminary data.</text>
</comment>
<protein>
    <recommendedName>
        <fullName evidence="14">FHA domain-containing protein</fullName>
    </recommendedName>
</protein>
<feature type="domain" description="BRCT" evidence="11">
    <location>
        <begin position="113"/>
        <end position="189"/>
    </location>
</feature>
<evidence type="ECO:0000259" key="10">
    <source>
        <dbReference type="PROSITE" id="PS50006"/>
    </source>
</evidence>
<dbReference type="CDD" id="cd22667">
    <property type="entry name" value="FHA_NBN"/>
    <property type="match status" value="1"/>
</dbReference>
<evidence type="ECO:0000259" key="11">
    <source>
        <dbReference type="PROSITE" id="PS50172"/>
    </source>
</evidence>
<dbReference type="Gene3D" id="3.40.50.10190">
    <property type="entry name" value="BRCT domain"/>
    <property type="match status" value="1"/>
</dbReference>
<gene>
    <name evidence="12" type="ORF">PM001_LOCUS32264</name>
</gene>
<keyword evidence="3" id="KW-0158">Chromosome</keyword>
<evidence type="ECO:0000256" key="9">
    <source>
        <dbReference type="SAM" id="MobiDB-lite"/>
    </source>
</evidence>
<evidence type="ECO:0000256" key="3">
    <source>
        <dbReference type="ARBA" id="ARBA00022454"/>
    </source>
</evidence>
<evidence type="ECO:0000256" key="7">
    <source>
        <dbReference type="ARBA" id="ARBA00023306"/>
    </source>
</evidence>
<name>A0AAV1VLD7_9STRA</name>
<dbReference type="EMBL" id="CAKLBY020000378">
    <property type="protein sequence ID" value="CAK7947114.1"/>
    <property type="molecule type" value="Genomic_DNA"/>
</dbReference>
<sequence length="612" mass="68066">MWVLDVIAGTSDGADMAFYLVAGEWTVGRKRCHLSFLGDSSISRTHALIRVGALTSDQLGDPSTRPALELVDTTSRFGSFVNEEKCIGTRRLQPGDEISFGAKKTVLRVRYQVIVLVASRIQRSSRVQVNDACQCTGMHVIAAPSKDATHCIMDQGHIVATVKVLWALVYNQPVVCTQWLYAILNRSRLSDPLPRCEDYLPANPSLPSVERNYLPDPLRKTLFRGYAVVFLTPQSMQELIPAMDGVVVTAYKEVDGDDRMLREMDSLTSSKQILLIEPLQVAGSSCTAGQSEQQASAFDNPPCSIDVVERRVKLFAAMGAVFTSVQELAACVIFVKSPTSLNGTAFNHNLASYSKTSIQRRSSPERLSVQSTSTVDHKNKKDETKQEEKDKEFDHDATMEENYKQLSSPHYEGAEIKGRNVSTDSNINVMQLLKRELRGQGIVLRGLNDEQELMLTTVFLVLVLICYVTNEGTLSPSKRMREMTPSKSRAVDLSAWKSLRLLRQHDMKPKQHDNSGEPVVMSCELVVKKRESFQQSMEGGNGLVNYKRFKKQEGCGSRASLFPQQTVVSVVNNADRVALQGNLDIMEEQERIAEELFAVGEGRAKTKLFQAS</sequence>
<keyword evidence="4" id="KW-0227">DNA damage</keyword>
<reference evidence="12" key="1">
    <citation type="submission" date="2024-01" db="EMBL/GenBank/DDBJ databases">
        <authorList>
            <person name="Webb A."/>
        </authorList>
    </citation>
    <scope>NUCLEOTIDE SEQUENCE</scope>
    <source>
        <strain evidence="12">Pm1</strain>
    </source>
</reference>
<dbReference type="PANTHER" id="PTHR12162">
    <property type="entry name" value="NIBRIN-RELATED"/>
    <property type="match status" value="1"/>
</dbReference>
<evidence type="ECO:0000256" key="2">
    <source>
        <dbReference type="ARBA" id="ARBA00004286"/>
    </source>
</evidence>
<keyword evidence="5" id="KW-0234">DNA repair</keyword>
<comment type="subcellular location">
    <subcellularLocation>
        <location evidence="2">Chromosome</location>
    </subcellularLocation>
    <subcellularLocation>
        <location evidence="1">Nucleus</location>
    </subcellularLocation>
</comment>
<dbReference type="GO" id="GO:0030870">
    <property type="term" value="C:Mre11 complex"/>
    <property type="evidence" value="ECO:0007669"/>
    <property type="project" value="InterPro"/>
</dbReference>
<dbReference type="PROSITE" id="PS50006">
    <property type="entry name" value="FHA_DOMAIN"/>
    <property type="match status" value="1"/>
</dbReference>
<dbReference type="FunFam" id="2.60.200.20:FF:000017">
    <property type="entry name" value="Nibrin"/>
    <property type="match status" value="1"/>
</dbReference>
<dbReference type="Gene3D" id="2.60.200.20">
    <property type="match status" value="1"/>
</dbReference>
<evidence type="ECO:0000313" key="12">
    <source>
        <dbReference type="EMBL" id="CAK7947114.1"/>
    </source>
</evidence>
<feature type="compositionally biased region" description="Basic and acidic residues" evidence="9">
    <location>
        <begin position="375"/>
        <end position="398"/>
    </location>
</feature>
<dbReference type="PROSITE" id="PS50172">
    <property type="entry name" value="BRCT"/>
    <property type="match status" value="1"/>
</dbReference>
<organism evidence="12 13">
    <name type="scientific">Peronospora matthiolae</name>
    <dbReference type="NCBI Taxonomy" id="2874970"/>
    <lineage>
        <taxon>Eukaryota</taxon>
        <taxon>Sar</taxon>
        <taxon>Stramenopiles</taxon>
        <taxon>Oomycota</taxon>
        <taxon>Peronosporomycetes</taxon>
        <taxon>Peronosporales</taxon>
        <taxon>Peronosporaceae</taxon>
        <taxon>Peronospora</taxon>
    </lineage>
</organism>
<keyword evidence="7" id="KW-0131">Cell cycle</keyword>
<proteinExistence type="inferred from homology"/>
<dbReference type="InterPro" id="IPR000253">
    <property type="entry name" value="FHA_dom"/>
</dbReference>
<dbReference type="SUPFAM" id="SSF49879">
    <property type="entry name" value="SMAD/FHA domain"/>
    <property type="match status" value="1"/>
</dbReference>
<evidence type="ECO:0000313" key="13">
    <source>
        <dbReference type="Proteomes" id="UP001162060"/>
    </source>
</evidence>
<evidence type="ECO:0000256" key="5">
    <source>
        <dbReference type="ARBA" id="ARBA00023204"/>
    </source>
</evidence>
<feature type="domain" description="FHA" evidence="10">
    <location>
        <begin position="25"/>
        <end position="86"/>
    </location>
</feature>
<dbReference type="AlphaFoldDB" id="A0AAV1VLD7"/>
<dbReference type="GO" id="GO:0003684">
    <property type="term" value="F:damaged DNA binding"/>
    <property type="evidence" value="ECO:0007669"/>
    <property type="project" value="TreeGrafter"/>
</dbReference>
<dbReference type="GO" id="GO:0007095">
    <property type="term" value="P:mitotic G2 DNA damage checkpoint signaling"/>
    <property type="evidence" value="ECO:0007669"/>
    <property type="project" value="InterPro"/>
</dbReference>
<dbReference type="Pfam" id="PF00498">
    <property type="entry name" value="FHA"/>
    <property type="match status" value="1"/>
</dbReference>
<dbReference type="SMART" id="SM00240">
    <property type="entry name" value="FHA"/>
    <property type="match status" value="1"/>
</dbReference>
<dbReference type="Proteomes" id="UP001162060">
    <property type="component" value="Unassembled WGS sequence"/>
</dbReference>
<feature type="region of interest" description="Disordered" evidence="9">
    <location>
        <begin position="355"/>
        <end position="398"/>
    </location>
</feature>
<dbReference type="InterPro" id="IPR036420">
    <property type="entry name" value="BRCT_dom_sf"/>
</dbReference>
<dbReference type="InterPro" id="IPR001357">
    <property type="entry name" value="BRCT_dom"/>
</dbReference>
<comment type="similarity">
    <text evidence="8">Belongs to the Nibrin family.</text>
</comment>
<dbReference type="InterPro" id="IPR040227">
    <property type="entry name" value="Nibrin-rel"/>
</dbReference>
<evidence type="ECO:0000256" key="8">
    <source>
        <dbReference type="ARBA" id="ARBA00044757"/>
    </source>
</evidence>
<dbReference type="GO" id="GO:0000724">
    <property type="term" value="P:double-strand break repair via homologous recombination"/>
    <property type="evidence" value="ECO:0007669"/>
    <property type="project" value="TreeGrafter"/>
</dbReference>
<evidence type="ECO:0008006" key="14">
    <source>
        <dbReference type="Google" id="ProtNLM"/>
    </source>
</evidence>
<dbReference type="PANTHER" id="PTHR12162:SF0">
    <property type="entry name" value="NIBRIN"/>
    <property type="match status" value="1"/>
</dbReference>
<dbReference type="SUPFAM" id="SSF52113">
    <property type="entry name" value="BRCT domain"/>
    <property type="match status" value="1"/>
</dbReference>
<evidence type="ECO:0000256" key="4">
    <source>
        <dbReference type="ARBA" id="ARBA00022763"/>
    </source>
</evidence>
<evidence type="ECO:0000256" key="1">
    <source>
        <dbReference type="ARBA" id="ARBA00004123"/>
    </source>
</evidence>
<dbReference type="InterPro" id="IPR008984">
    <property type="entry name" value="SMAD_FHA_dom_sf"/>
</dbReference>
<accession>A0AAV1VLD7</accession>
<dbReference type="GO" id="GO:0005694">
    <property type="term" value="C:chromosome"/>
    <property type="evidence" value="ECO:0007669"/>
    <property type="project" value="UniProtKB-SubCell"/>
</dbReference>
<evidence type="ECO:0000256" key="6">
    <source>
        <dbReference type="ARBA" id="ARBA00023242"/>
    </source>
</evidence>
<keyword evidence="6" id="KW-0539">Nucleus</keyword>